<feature type="domain" description="Putative 5'-nucleotidase C-terminal" evidence="2">
    <location>
        <begin position="378"/>
        <end position="579"/>
    </location>
</feature>
<proteinExistence type="predicted"/>
<dbReference type="OrthoDB" id="7722975at2759"/>
<dbReference type="GO" id="GO:0005829">
    <property type="term" value="C:cytosol"/>
    <property type="evidence" value="ECO:0007669"/>
    <property type="project" value="TreeGrafter"/>
</dbReference>
<dbReference type="GO" id="GO:0016787">
    <property type="term" value="F:hydrolase activity"/>
    <property type="evidence" value="ECO:0007669"/>
    <property type="project" value="InterPro"/>
</dbReference>
<evidence type="ECO:0000313" key="4">
    <source>
        <dbReference type="Proteomes" id="UP000799640"/>
    </source>
</evidence>
<organism evidence="3 4">
    <name type="scientific">Trichodelitschia bisporula</name>
    <dbReference type="NCBI Taxonomy" id="703511"/>
    <lineage>
        <taxon>Eukaryota</taxon>
        <taxon>Fungi</taxon>
        <taxon>Dikarya</taxon>
        <taxon>Ascomycota</taxon>
        <taxon>Pezizomycotina</taxon>
        <taxon>Dothideomycetes</taxon>
        <taxon>Dothideomycetes incertae sedis</taxon>
        <taxon>Phaeotrichales</taxon>
        <taxon>Phaeotrichaceae</taxon>
        <taxon>Trichodelitschia</taxon>
    </lineage>
</organism>
<dbReference type="GO" id="GO:0009166">
    <property type="term" value="P:nucleotide catabolic process"/>
    <property type="evidence" value="ECO:0007669"/>
    <property type="project" value="InterPro"/>
</dbReference>
<dbReference type="AlphaFoldDB" id="A0A6G1HPP9"/>
<dbReference type="PANTHER" id="PTHR11575:SF22">
    <property type="entry name" value="ADL392WP"/>
    <property type="match status" value="1"/>
</dbReference>
<feature type="domain" description="Calcineurin-like phosphoesterase" evidence="1">
    <location>
        <begin position="22"/>
        <end position="249"/>
    </location>
</feature>
<name>A0A6G1HPP9_9PEZI</name>
<dbReference type="PIRSF" id="PIRSF017316">
    <property type="entry name" value="Pesterase_C1039"/>
    <property type="match status" value="1"/>
</dbReference>
<dbReference type="InterPro" id="IPR041823">
    <property type="entry name" value="YHR202W_N"/>
</dbReference>
<dbReference type="InterPro" id="IPR029052">
    <property type="entry name" value="Metallo-depent_PP-like"/>
</dbReference>
<accession>A0A6G1HPP9</accession>
<reference evidence="3" key="1">
    <citation type="journal article" date="2020" name="Stud. Mycol.">
        <title>101 Dothideomycetes genomes: a test case for predicting lifestyles and emergence of pathogens.</title>
        <authorList>
            <person name="Haridas S."/>
            <person name="Albert R."/>
            <person name="Binder M."/>
            <person name="Bloem J."/>
            <person name="Labutti K."/>
            <person name="Salamov A."/>
            <person name="Andreopoulos B."/>
            <person name="Baker S."/>
            <person name="Barry K."/>
            <person name="Bills G."/>
            <person name="Bluhm B."/>
            <person name="Cannon C."/>
            <person name="Castanera R."/>
            <person name="Culley D."/>
            <person name="Daum C."/>
            <person name="Ezra D."/>
            <person name="Gonzalez J."/>
            <person name="Henrissat B."/>
            <person name="Kuo A."/>
            <person name="Liang C."/>
            <person name="Lipzen A."/>
            <person name="Lutzoni F."/>
            <person name="Magnuson J."/>
            <person name="Mondo S."/>
            <person name="Nolan M."/>
            <person name="Ohm R."/>
            <person name="Pangilinan J."/>
            <person name="Park H.-J."/>
            <person name="Ramirez L."/>
            <person name="Alfaro M."/>
            <person name="Sun H."/>
            <person name="Tritt A."/>
            <person name="Yoshinaga Y."/>
            <person name="Zwiers L.-H."/>
            <person name="Turgeon B."/>
            <person name="Goodwin S."/>
            <person name="Spatafora J."/>
            <person name="Crous P."/>
            <person name="Grigoriev I."/>
        </authorList>
    </citation>
    <scope>NUCLEOTIDE SEQUENCE</scope>
    <source>
        <strain evidence="3">CBS 262.69</strain>
    </source>
</reference>
<dbReference type="Pfam" id="PF00149">
    <property type="entry name" value="Metallophos"/>
    <property type="match status" value="1"/>
</dbReference>
<keyword evidence="4" id="KW-1185">Reference proteome</keyword>
<evidence type="ECO:0000313" key="3">
    <source>
        <dbReference type="EMBL" id="KAF2397990.1"/>
    </source>
</evidence>
<dbReference type="Proteomes" id="UP000799640">
    <property type="component" value="Unassembled WGS sequence"/>
</dbReference>
<evidence type="ECO:0000259" key="2">
    <source>
        <dbReference type="Pfam" id="PF21953"/>
    </source>
</evidence>
<dbReference type="CDD" id="cd07407">
    <property type="entry name" value="MPP_YHR202W_N"/>
    <property type="match status" value="1"/>
</dbReference>
<dbReference type="PANTHER" id="PTHR11575">
    <property type="entry name" value="5'-NUCLEOTIDASE-RELATED"/>
    <property type="match status" value="1"/>
</dbReference>
<sequence length="633" mass="70084">MQPEALTAVTSPRAPLEWGQINFLQTTDTHGWLEGHLKERNYGADWGDYVSFVSGMKEKAKRLGVDLLLIDTGDLHDGAGLSDVTTPNGLVSNPIWENIDYDVLTIGNHELYLSDIAYSHFTQFTGVYGDRYVNSNVEIYNTTSKKYERVGSQYRYFTTPGGIRIMAFGVLFDFTGNSNASRITMAANMVKQHWFAQAVNFTKPIDLFLVIGHNPPRDVASSTIKIVYAAIRKIKPDTPIQVFGGHSHVRDFVVYDNKATGFQAGRYCETLGWLALSGLNSSNTHSKAKLSDVPTPTRSAVVVATGTTAANYSLSKSPSNLTYARRYLDWNRRTFEYHVTGSQAHTFDIQQGKAATAQITGLRQQLNLSTLYGCAPKSYCQFCKPYGSDGNILTLLEIALGKTIANATRKDIPRYIIVNTGSVRFDLVQGPFTLDDSYIVSPFKNEWWFIPDVPYTIASQVLSIINKQKALKRKRDLSSSDFGFNPMHQVDQEICVDPPVVYDRLGKRSISGPRLTRRQDVVSAGYTTTDDFGTDGDDTAHSSIPNYPQPNNVWGNASFPTDGSVPKTVDLVFLNFAANLTLQGLQMLGASYTLKDVINYLPSNVTSNMYLPEYAKIAWQANMPNCPVGAGIA</sequence>
<protein>
    <recommendedName>
        <fullName evidence="5">Calcineurin-like phosphoesterase domain-containing protein</fullName>
    </recommendedName>
</protein>
<dbReference type="InterPro" id="IPR053828">
    <property type="entry name" value="Nucleosidase_C"/>
</dbReference>
<evidence type="ECO:0008006" key="5">
    <source>
        <dbReference type="Google" id="ProtNLM"/>
    </source>
</evidence>
<dbReference type="SUPFAM" id="SSF55816">
    <property type="entry name" value="5'-nucleotidase (syn. UDP-sugar hydrolase), C-terminal domain"/>
    <property type="match status" value="1"/>
</dbReference>
<dbReference type="InterPro" id="IPR006179">
    <property type="entry name" value="5_nucleotidase/apyrase"/>
</dbReference>
<dbReference type="Pfam" id="PF21953">
    <property type="entry name" value="NadN_nucleosid_C"/>
    <property type="match status" value="1"/>
</dbReference>
<dbReference type="SUPFAM" id="SSF56300">
    <property type="entry name" value="Metallo-dependent phosphatases"/>
    <property type="match status" value="1"/>
</dbReference>
<dbReference type="InterPro" id="IPR004843">
    <property type="entry name" value="Calcineurin-like_PHP"/>
</dbReference>
<evidence type="ECO:0000259" key="1">
    <source>
        <dbReference type="Pfam" id="PF00149"/>
    </source>
</evidence>
<dbReference type="Gene3D" id="3.90.780.10">
    <property type="entry name" value="5'-Nucleotidase, C-terminal domain"/>
    <property type="match status" value="1"/>
</dbReference>
<dbReference type="InterPro" id="IPR036907">
    <property type="entry name" value="5'-Nucleotdase_C_sf"/>
</dbReference>
<dbReference type="EMBL" id="ML996701">
    <property type="protein sequence ID" value="KAF2397990.1"/>
    <property type="molecule type" value="Genomic_DNA"/>
</dbReference>
<dbReference type="InterPro" id="IPR014485">
    <property type="entry name" value="Pesterase_C1039"/>
</dbReference>
<dbReference type="Gene3D" id="3.60.21.10">
    <property type="match status" value="1"/>
</dbReference>
<gene>
    <name evidence="3" type="ORF">EJ06DRAFT_480977</name>
</gene>